<proteinExistence type="predicted"/>
<feature type="signal peptide" evidence="1">
    <location>
        <begin position="1"/>
        <end position="30"/>
    </location>
</feature>
<keyword evidence="3" id="KW-1185">Reference proteome</keyword>
<dbReference type="Proteomes" id="UP000641932">
    <property type="component" value="Unassembled WGS sequence"/>
</dbReference>
<feature type="chain" id="PRO_5037411571" evidence="1">
    <location>
        <begin position="31"/>
        <end position="202"/>
    </location>
</feature>
<dbReference type="RefSeq" id="WP_189131051.1">
    <property type="nucleotide sequence ID" value="NZ_BMMS01000006.1"/>
</dbReference>
<organism evidence="2 3">
    <name type="scientific">Wenjunlia tyrosinilytica</name>
    <dbReference type="NCBI Taxonomy" id="1544741"/>
    <lineage>
        <taxon>Bacteria</taxon>
        <taxon>Bacillati</taxon>
        <taxon>Actinomycetota</taxon>
        <taxon>Actinomycetes</taxon>
        <taxon>Kitasatosporales</taxon>
        <taxon>Streptomycetaceae</taxon>
        <taxon>Wenjunlia</taxon>
    </lineage>
</organism>
<comment type="caution">
    <text evidence="2">The sequence shown here is derived from an EMBL/GenBank/DDBJ whole genome shotgun (WGS) entry which is preliminary data.</text>
</comment>
<protein>
    <submittedName>
        <fullName evidence="2">Uncharacterized protein</fullName>
    </submittedName>
</protein>
<dbReference type="EMBL" id="BMMS01000006">
    <property type="protein sequence ID" value="GGO85219.1"/>
    <property type="molecule type" value="Genomic_DNA"/>
</dbReference>
<evidence type="ECO:0000313" key="2">
    <source>
        <dbReference type="EMBL" id="GGO85219.1"/>
    </source>
</evidence>
<sequence length="202" mass="21518">MNKISAALTTAVLAAGLTVAAAPLSSAATAAPAPKFLTASELPHASTPWHADKVKKGLPGSQSFCTRGVIPAAKTSYRDFRTELDTGARQITHTAATTAKAKKLVTDLRKAFASCADRLEHKYPSVEAKGKYHGRIDVEEGAYVYSLDTKDTEVGSTDINLSSVGRDGRTVTYVDWGQMGDLKDAPLKGFKKTTRTAVAKLY</sequence>
<evidence type="ECO:0000256" key="1">
    <source>
        <dbReference type="SAM" id="SignalP"/>
    </source>
</evidence>
<keyword evidence="1" id="KW-0732">Signal</keyword>
<reference evidence="2" key="1">
    <citation type="journal article" date="2014" name="Int. J. Syst. Evol. Microbiol.">
        <title>Complete genome sequence of Corynebacterium casei LMG S-19264T (=DSM 44701T), isolated from a smear-ripened cheese.</title>
        <authorList>
            <consortium name="US DOE Joint Genome Institute (JGI-PGF)"/>
            <person name="Walter F."/>
            <person name="Albersmeier A."/>
            <person name="Kalinowski J."/>
            <person name="Ruckert C."/>
        </authorList>
    </citation>
    <scope>NUCLEOTIDE SEQUENCE</scope>
    <source>
        <strain evidence="2">CGMCC 4.7201</strain>
    </source>
</reference>
<evidence type="ECO:0000313" key="3">
    <source>
        <dbReference type="Proteomes" id="UP000641932"/>
    </source>
</evidence>
<dbReference type="AlphaFoldDB" id="A0A917ZKR5"/>
<name>A0A917ZKR5_9ACTN</name>
<accession>A0A917ZKR5</accession>
<gene>
    <name evidence="2" type="ORF">GCM10012280_18500</name>
</gene>
<reference evidence="2" key="2">
    <citation type="submission" date="2020-09" db="EMBL/GenBank/DDBJ databases">
        <authorList>
            <person name="Sun Q."/>
            <person name="Zhou Y."/>
        </authorList>
    </citation>
    <scope>NUCLEOTIDE SEQUENCE</scope>
    <source>
        <strain evidence="2">CGMCC 4.7201</strain>
    </source>
</reference>